<protein>
    <submittedName>
        <fullName evidence="1">(rape) hypothetical protein</fullName>
    </submittedName>
</protein>
<reference evidence="1" key="1">
    <citation type="submission" date="2021-01" db="EMBL/GenBank/DDBJ databases">
        <authorList>
            <consortium name="Genoscope - CEA"/>
            <person name="William W."/>
        </authorList>
    </citation>
    <scope>NUCLEOTIDE SEQUENCE</scope>
</reference>
<proteinExistence type="predicted"/>
<sequence>MNLYDKIFAHICCWWFLKSVEVSISGRRVKFIGRARVSVLEVDLLDISVLGFIVDGSVLSALVFSDFLRGVSDEYAAFELILIVSCGSLTSGVSNRLEVEATSFGSRWVHVSGMLVGSSGQRLTLSRLAGRLEWTLRSCGTDPLWSFPVGVYLVCFF</sequence>
<organism evidence="1">
    <name type="scientific">Brassica napus</name>
    <name type="common">Rape</name>
    <dbReference type="NCBI Taxonomy" id="3708"/>
    <lineage>
        <taxon>Eukaryota</taxon>
        <taxon>Viridiplantae</taxon>
        <taxon>Streptophyta</taxon>
        <taxon>Embryophyta</taxon>
        <taxon>Tracheophyta</taxon>
        <taxon>Spermatophyta</taxon>
        <taxon>Magnoliopsida</taxon>
        <taxon>eudicotyledons</taxon>
        <taxon>Gunneridae</taxon>
        <taxon>Pentapetalae</taxon>
        <taxon>rosids</taxon>
        <taxon>malvids</taxon>
        <taxon>Brassicales</taxon>
        <taxon>Brassicaceae</taxon>
        <taxon>Brassiceae</taxon>
        <taxon>Brassica</taxon>
    </lineage>
</organism>
<evidence type="ECO:0000313" key="1">
    <source>
        <dbReference type="EMBL" id="CAF1919500.1"/>
    </source>
</evidence>
<dbReference type="Proteomes" id="UP001295469">
    <property type="component" value="Chromosome C02"/>
</dbReference>
<accession>A0A816KJZ9</accession>
<name>A0A816KJZ9_BRANA</name>
<dbReference type="EMBL" id="HG994366">
    <property type="protein sequence ID" value="CAF1919500.1"/>
    <property type="molecule type" value="Genomic_DNA"/>
</dbReference>
<dbReference type="AlphaFoldDB" id="A0A816KJZ9"/>
<gene>
    <name evidence="1" type="ORF">DARMORV10_C02P47840.1</name>
</gene>